<dbReference type="InterPro" id="IPR036764">
    <property type="entry name" value="Peptidase_Prp_sf"/>
</dbReference>
<evidence type="ECO:0000313" key="7">
    <source>
        <dbReference type="EMBL" id="HIU39707.1"/>
    </source>
</evidence>
<comment type="caution">
    <text evidence="7">The sequence shown here is derived from an EMBL/GenBank/DDBJ whole genome shotgun (WGS) entry which is preliminary data.</text>
</comment>
<dbReference type="PANTHER" id="PTHR39178:SF1">
    <property type="entry name" value="RIBOSOMAL-PROCESSING CYSTEINE PROTEASE PRP"/>
    <property type="match status" value="1"/>
</dbReference>
<dbReference type="Pfam" id="PF04327">
    <property type="entry name" value="Peptidase_Prp"/>
    <property type="match status" value="1"/>
</dbReference>
<dbReference type="EMBL" id="DVMT01000003">
    <property type="protein sequence ID" value="HIU39707.1"/>
    <property type="molecule type" value="Genomic_DNA"/>
</dbReference>
<reference evidence="7" key="2">
    <citation type="journal article" date="2021" name="PeerJ">
        <title>Extensive microbial diversity within the chicken gut microbiome revealed by metagenomics and culture.</title>
        <authorList>
            <person name="Gilroy R."/>
            <person name="Ravi A."/>
            <person name="Getino M."/>
            <person name="Pursley I."/>
            <person name="Horton D.L."/>
            <person name="Alikhan N.F."/>
            <person name="Baker D."/>
            <person name="Gharbi K."/>
            <person name="Hall N."/>
            <person name="Watson M."/>
            <person name="Adriaenssens E.M."/>
            <person name="Foster-Nyarko E."/>
            <person name="Jarju S."/>
            <person name="Secka A."/>
            <person name="Antonio M."/>
            <person name="Oren A."/>
            <person name="Chaudhuri R.R."/>
            <person name="La Ragione R."/>
            <person name="Hildebrand F."/>
            <person name="Pallen M.J."/>
        </authorList>
    </citation>
    <scope>NUCLEOTIDE SEQUENCE</scope>
    <source>
        <strain evidence="7">CHK193-30670</strain>
    </source>
</reference>
<keyword evidence="3" id="KW-0378">Hydrolase</keyword>
<keyword evidence="4" id="KW-0788">Thiol protease</keyword>
<dbReference type="GO" id="GO:0042254">
    <property type="term" value="P:ribosome biogenesis"/>
    <property type="evidence" value="ECO:0007669"/>
    <property type="project" value="UniProtKB-KW"/>
</dbReference>
<sequence length="103" mass="11808">MIKVKVKQDGNYVRFISITGHANYDDYGKDIVCAAVSSISITSVNLALKLDEKKVSYKDEKGYLEINILKTDDTINKVFLNMIDMLKELEKDYKKNIKITNIK</sequence>
<evidence type="ECO:0000256" key="3">
    <source>
        <dbReference type="ARBA" id="ARBA00022801"/>
    </source>
</evidence>
<evidence type="ECO:0000256" key="6">
    <source>
        <dbReference type="ARBA" id="ARBA00044538"/>
    </source>
</evidence>
<dbReference type="PANTHER" id="PTHR39178">
    <property type="entry name" value="HYPOTHETICAL RIBOSOME-ASSOCIATED PROTEIN"/>
    <property type="match status" value="1"/>
</dbReference>
<dbReference type="Proteomes" id="UP000824074">
    <property type="component" value="Unassembled WGS sequence"/>
</dbReference>
<dbReference type="GO" id="GO:0006508">
    <property type="term" value="P:proteolysis"/>
    <property type="evidence" value="ECO:0007669"/>
    <property type="project" value="UniProtKB-KW"/>
</dbReference>
<reference evidence="7" key="1">
    <citation type="submission" date="2020-10" db="EMBL/GenBank/DDBJ databases">
        <authorList>
            <person name="Gilroy R."/>
        </authorList>
    </citation>
    <scope>NUCLEOTIDE SEQUENCE</scope>
    <source>
        <strain evidence="7">CHK193-30670</strain>
    </source>
</reference>
<dbReference type="SUPFAM" id="SSF118010">
    <property type="entry name" value="TM1457-like"/>
    <property type="match status" value="1"/>
</dbReference>
<dbReference type="CDD" id="cd16332">
    <property type="entry name" value="Prp-like"/>
    <property type="match status" value="1"/>
</dbReference>
<dbReference type="Gene3D" id="3.30.70.1490">
    <property type="entry name" value="Cysteine protease Prp"/>
    <property type="match status" value="1"/>
</dbReference>
<evidence type="ECO:0000256" key="2">
    <source>
        <dbReference type="ARBA" id="ARBA00022670"/>
    </source>
</evidence>
<accession>A0A9D1ILX2</accession>
<gene>
    <name evidence="7" type="ORF">IAB68_00185</name>
</gene>
<evidence type="ECO:0000256" key="1">
    <source>
        <dbReference type="ARBA" id="ARBA00022517"/>
    </source>
</evidence>
<proteinExistence type="inferred from homology"/>
<dbReference type="InterPro" id="IPR007422">
    <property type="entry name" value="Peptidase_Prp"/>
</dbReference>
<evidence type="ECO:0000256" key="5">
    <source>
        <dbReference type="ARBA" id="ARBA00044503"/>
    </source>
</evidence>
<dbReference type="GO" id="GO:0008234">
    <property type="term" value="F:cysteine-type peptidase activity"/>
    <property type="evidence" value="ECO:0007669"/>
    <property type="project" value="UniProtKB-KW"/>
</dbReference>
<evidence type="ECO:0000256" key="4">
    <source>
        <dbReference type="ARBA" id="ARBA00022807"/>
    </source>
</evidence>
<name>A0A9D1ILX2_9FIRM</name>
<dbReference type="AlphaFoldDB" id="A0A9D1ILX2"/>
<comment type="similarity">
    <text evidence="5">Belongs to the Prp family.</text>
</comment>
<keyword evidence="2 7" id="KW-0645">Protease</keyword>
<organism evidence="7 8">
    <name type="scientific">Candidatus Aphodocola excrementigallinarum</name>
    <dbReference type="NCBI Taxonomy" id="2840670"/>
    <lineage>
        <taxon>Bacteria</taxon>
        <taxon>Bacillati</taxon>
        <taxon>Bacillota</taxon>
        <taxon>Bacilli</taxon>
        <taxon>Candidatus Aphodocola</taxon>
    </lineage>
</organism>
<evidence type="ECO:0000313" key="8">
    <source>
        <dbReference type="Proteomes" id="UP000824074"/>
    </source>
</evidence>
<protein>
    <recommendedName>
        <fullName evidence="6">Ribosomal processing cysteine protease Prp</fullName>
    </recommendedName>
</protein>
<keyword evidence="1" id="KW-0690">Ribosome biogenesis</keyword>